<dbReference type="EMBL" id="JBEDUW010000006">
    <property type="protein sequence ID" value="KAK9923549.1"/>
    <property type="molecule type" value="Genomic_DNA"/>
</dbReference>
<protein>
    <submittedName>
        <fullName evidence="1">Uncharacterized protein</fullName>
    </submittedName>
</protein>
<organism evidence="1 2">
    <name type="scientific">Rubus argutus</name>
    <name type="common">Southern blackberry</name>
    <dbReference type="NCBI Taxonomy" id="59490"/>
    <lineage>
        <taxon>Eukaryota</taxon>
        <taxon>Viridiplantae</taxon>
        <taxon>Streptophyta</taxon>
        <taxon>Embryophyta</taxon>
        <taxon>Tracheophyta</taxon>
        <taxon>Spermatophyta</taxon>
        <taxon>Magnoliopsida</taxon>
        <taxon>eudicotyledons</taxon>
        <taxon>Gunneridae</taxon>
        <taxon>Pentapetalae</taxon>
        <taxon>rosids</taxon>
        <taxon>fabids</taxon>
        <taxon>Rosales</taxon>
        <taxon>Rosaceae</taxon>
        <taxon>Rosoideae</taxon>
        <taxon>Rosoideae incertae sedis</taxon>
        <taxon>Rubus</taxon>
    </lineage>
</organism>
<dbReference type="AlphaFoldDB" id="A0AAW1WJ66"/>
<sequence>MPAMDKGVAVMVAATWSSLRRLGFVKSTTARGQNICEKIGEQRRSAATVREVAGEVAAAMASGCDVDWAATGRTAWLERFDAVVAL</sequence>
<gene>
    <name evidence="1" type="ORF">M0R45_031961</name>
</gene>
<accession>A0AAW1WJ66</accession>
<keyword evidence="2" id="KW-1185">Reference proteome</keyword>
<evidence type="ECO:0000313" key="2">
    <source>
        <dbReference type="Proteomes" id="UP001457282"/>
    </source>
</evidence>
<evidence type="ECO:0000313" key="1">
    <source>
        <dbReference type="EMBL" id="KAK9923549.1"/>
    </source>
</evidence>
<name>A0AAW1WJ66_RUBAR</name>
<dbReference type="Proteomes" id="UP001457282">
    <property type="component" value="Unassembled WGS sequence"/>
</dbReference>
<comment type="caution">
    <text evidence="1">The sequence shown here is derived from an EMBL/GenBank/DDBJ whole genome shotgun (WGS) entry which is preliminary data.</text>
</comment>
<reference evidence="1 2" key="1">
    <citation type="journal article" date="2023" name="G3 (Bethesda)">
        <title>A chromosome-length genome assembly and annotation of blackberry (Rubus argutus, cv. 'Hillquist').</title>
        <authorList>
            <person name="Bruna T."/>
            <person name="Aryal R."/>
            <person name="Dudchenko O."/>
            <person name="Sargent D.J."/>
            <person name="Mead D."/>
            <person name="Buti M."/>
            <person name="Cavallini A."/>
            <person name="Hytonen T."/>
            <person name="Andres J."/>
            <person name="Pham M."/>
            <person name="Weisz D."/>
            <person name="Mascagni F."/>
            <person name="Usai G."/>
            <person name="Natali L."/>
            <person name="Bassil N."/>
            <person name="Fernandez G.E."/>
            <person name="Lomsadze A."/>
            <person name="Armour M."/>
            <person name="Olukolu B."/>
            <person name="Poorten T."/>
            <person name="Britton C."/>
            <person name="Davik J."/>
            <person name="Ashrafi H."/>
            <person name="Aiden E.L."/>
            <person name="Borodovsky M."/>
            <person name="Worthington M."/>
        </authorList>
    </citation>
    <scope>NUCLEOTIDE SEQUENCE [LARGE SCALE GENOMIC DNA]</scope>
    <source>
        <strain evidence="1">PI 553951</strain>
    </source>
</reference>
<proteinExistence type="predicted"/>